<dbReference type="RefSeq" id="WP_236338307.1">
    <property type="nucleotide sequence ID" value="NZ_CAKMMF010000001.1"/>
</dbReference>
<dbReference type="InterPro" id="IPR023772">
    <property type="entry name" value="DNA-bd_HTH_TetR-type_CS"/>
</dbReference>
<evidence type="ECO:0000256" key="2">
    <source>
        <dbReference type="PROSITE-ProRule" id="PRU00335"/>
    </source>
</evidence>
<dbReference type="PRINTS" id="PR00455">
    <property type="entry name" value="HTHTETR"/>
</dbReference>
<dbReference type="PANTHER" id="PTHR30055">
    <property type="entry name" value="HTH-TYPE TRANSCRIPTIONAL REGULATOR RUTR"/>
    <property type="match status" value="1"/>
</dbReference>
<comment type="caution">
    <text evidence="4">The sequence shown here is derived from an EMBL/GenBank/DDBJ whole genome shotgun (WGS) entry which is preliminary data.</text>
</comment>
<accession>A0ABN8FPY7</accession>
<feature type="DNA-binding region" description="H-T-H motif" evidence="2">
    <location>
        <begin position="32"/>
        <end position="51"/>
    </location>
</feature>
<evidence type="ECO:0000313" key="5">
    <source>
        <dbReference type="Proteomes" id="UP000838686"/>
    </source>
</evidence>
<dbReference type="EMBL" id="CAKMMF010000001">
    <property type="protein sequence ID" value="CAH1190051.1"/>
    <property type="molecule type" value="Genomic_DNA"/>
</dbReference>
<dbReference type="Proteomes" id="UP000838686">
    <property type="component" value="Unassembled WGS sequence"/>
</dbReference>
<proteinExistence type="predicted"/>
<dbReference type="Pfam" id="PF00440">
    <property type="entry name" value="TetR_N"/>
    <property type="match status" value="1"/>
</dbReference>
<sequence length="214" mass="25316">MNGFERRKQRKIEQIYDASFQLFAKFGFQKVSVNEIAEQAGVAPATIYNYFGTKEQLYADALLNWMDRQLAQYEDILDSERSFPEKTKEIMLYEVNHLKFLTDELQKAPASDRNSLMQMMESYSEQRIMRFFMKFVAMGKQEGYIREDFPEELMLLYFNMYKNELGRCWESSKQGHGAQNIDQLMELFFHGLVGEAGRERRGDREAVRNEPKND</sequence>
<feature type="domain" description="HTH tetR-type" evidence="3">
    <location>
        <begin position="9"/>
        <end position="69"/>
    </location>
</feature>
<keyword evidence="1 2" id="KW-0238">DNA-binding</keyword>
<dbReference type="PROSITE" id="PS50977">
    <property type="entry name" value="HTH_TETR_2"/>
    <property type="match status" value="1"/>
</dbReference>
<dbReference type="PROSITE" id="PS01081">
    <property type="entry name" value="HTH_TETR_1"/>
    <property type="match status" value="1"/>
</dbReference>
<protein>
    <recommendedName>
        <fullName evidence="3">HTH tetR-type domain-containing protein</fullName>
    </recommendedName>
</protein>
<dbReference type="InterPro" id="IPR001647">
    <property type="entry name" value="HTH_TetR"/>
</dbReference>
<dbReference type="SUPFAM" id="SSF46689">
    <property type="entry name" value="Homeodomain-like"/>
    <property type="match status" value="1"/>
</dbReference>
<dbReference type="InterPro" id="IPR009057">
    <property type="entry name" value="Homeodomain-like_sf"/>
</dbReference>
<evidence type="ECO:0000256" key="1">
    <source>
        <dbReference type="ARBA" id="ARBA00023125"/>
    </source>
</evidence>
<dbReference type="InterPro" id="IPR050109">
    <property type="entry name" value="HTH-type_TetR-like_transc_reg"/>
</dbReference>
<keyword evidence="5" id="KW-1185">Reference proteome</keyword>
<evidence type="ECO:0000259" key="3">
    <source>
        <dbReference type="PROSITE" id="PS50977"/>
    </source>
</evidence>
<reference evidence="4" key="1">
    <citation type="submission" date="2022-01" db="EMBL/GenBank/DDBJ databases">
        <authorList>
            <person name="Criscuolo A."/>
        </authorList>
    </citation>
    <scope>NUCLEOTIDE SEQUENCE</scope>
    <source>
        <strain evidence="4">CIP111893</strain>
    </source>
</reference>
<gene>
    <name evidence="4" type="ORF">PAECIP111893_00135</name>
</gene>
<organism evidence="4 5">
    <name type="scientific">Paenibacillus plantiphilus</name>
    <dbReference type="NCBI Taxonomy" id="2905650"/>
    <lineage>
        <taxon>Bacteria</taxon>
        <taxon>Bacillati</taxon>
        <taxon>Bacillota</taxon>
        <taxon>Bacilli</taxon>
        <taxon>Bacillales</taxon>
        <taxon>Paenibacillaceae</taxon>
        <taxon>Paenibacillus</taxon>
    </lineage>
</organism>
<evidence type="ECO:0000313" key="4">
    <source>
        <dbReference type="EMBL" id="CAH1190051.1"/>
    </source>
</evidence>
<dbReference type="Gene3D" id="1.10.357.10">
    <property type="entry name" value="Tetracycline Repressor, domain 2"/>
    <property type="match status" value="1"/>
</dbReference>
<name>A0ABN8FPY7_9BACL</name>